<evidence type="ECO:0000313" key="1">
    <source>
        <dbReference type="EMBL" id="KAJ6839180.1"/>
    </source>
</evidence>
<proteinExistence type="predicted"/>
<protein>
    <submittedName>
        <fullName evidence="1">Uncharacterized protein</fullName>
    </submittedName>
</protein>
<gene>
    <name evidence="1" type="ORF">M6B38_315860</name>
</gene>
<keyword evidence="2" id="KW-1185">Reference proteome</keyword>
<sequence>MLYLSFILYHDDRTRFCSKEGLQPQSLFGLRVVTRLSNGSQVTDIFVMYFIIIVSYSIC</sequence>
<comment type="caution">
    <text evidence="1">The sequence shown here is derived from an EMBL/GenBank/DDBJ whole genome shotgun (WGS) entry which is preliminary data.</text>
</comment>
<dbReference type="AlphaFoldDB" id="A0AAX6HDM0"/>
<reference evidence="1" key="1">
    <citation type="journal article" date="2023" name="GigaByte">
        <title>Genome assembly of the bearded iris, Iris pallida Lam.</title>
        <authorList>
            <person name="Bruccoleri R.E."/>
            <person name="Oakeley E.J."/>
            <person name="Faust A.M.E."/>
            <person name="Altorfer M."/>
            <person name="Dessus-Babus S."/>
            <person name="Burckhardt D."/>
            <person name="Oertli M."/>
            <person name="Naumann U."/>
            <person name="Petersen F."/>
            <person name="Wong J."/>
        </authorList>
    </citation>
    <scope>NUCLEOTIDE SEQUENCE</scope>
    <source>
        <strain evidence="1">GSM-AAB239-AS_SAM_17_03QT</strain>
    </source>
</reference>
<organism evidence="1 2">
    <name type="scientific">Iris pallida</name>
    <name type="common">Sweet iris</name>
    <dbReference type="NCBI Taxonomy" id="29817"/>
    <lineage>
        <taxon>Eukaryota</taxon>
        <taxon>Viridiplantae</taxon>
        <taxon>Streptophyta</taxon>
        <taxon>Embryophyta</taxon>
        <taxon>Tracheophyta</taxon>
        <taxon>Spermatophyta</taxon>
        <taxon>Magnoliopsida</taxon>
        <taxon>Liliopsida</taxon>
        <taxon>Asparagales</taxon>
        <taxon>Iridaceae</taxon>
        <taxon>Iridoideae</taxon>
        <taxon>Irideae</taxon>
        <taxon>Iris</taxon>
    </lineage>
</organism>
<reference evidence="1" key="2">
    <citation type="submission" date="2023-04" db="EMBL/GenBank/DDBJ databases">
        <authorList>
            <person name="Bruccoleri R.E."/>
            <person name="Oakeley E.J."/>
            <person name="Faust A.-M."/>
            <person name="Dessus-Babus S."/>
            <person name="Altorfer M."/>
            <person name="Burckhardt D."/>
            <person name="Oertli M."/>
            <person name="Naumann U."/>
            <person name="Petersen F."/>
            <person name="Wong J."/>
        </authorList>
    </citation>
    <scope>NUCLEOTIDE SEQUENCE</scope>
    <source>
        <strain evidence="1">GSM-AAB239-AS_SAM_17_03QT</strain>
        <tissue evidence="1">Leaf</tissue>
    </source>
</reference>
<dbReference type="EMBL" id="JANAVB010010198">
    <property type="protein sequence ID" value="KAJ6839180.1"/>
    <property type="molecule type" value="Genomic_DNA"/>
</dbReference>
<accession>A0AAX6HDM0</accession>
<name>A0AAX6HDM0_IRIPA</name>
<evidence type="ECO:0000313" key="2">
    <source>
        <dbReference type="Proteomes" id="UP001140949"/>
    </source>
</evidence>
<dbReference type="Proteomes" id="UP001140949">
    <property type="component" value="Unassembled WGS sequence"/>
</dbReference>